<dbReference type="AlphaFoldDB" id="V4B6U4"/>
<dbReference type="PROSITE" id="PS50068">
    <property type="entry name" value="LDLRA_2"/>
    <property type="match status" value="1"/>
</dbReference>
<name>V4B6U4_LOTGI</name>
<keyword evidence="4" id="KW-1185">Reference proteome</keyword>
<dbReference type="Proteomes" id="UP000030746">
    <property type="component" value="Unassembled WGS sequence"/>
</dbReference>
<comment type="caution">
    <text evidence="2">Lacks conserved residue(s) required for the propagation of feature annotation.</text>
</comment>
<dbReference type="InterPro" id="IPR036055">
    <property type="entry name" value="LDL_receptor-like_sf"/>
</dbReference>
<dbReference type="GeneID" id="20236756"/>
<evidence type="ECO:0000256" key="1">
    <source>
        <dbReference type="ARBA" id="ARBA00023157"/>
    </source>
</evidence>
<evidence type="ECO:0000313" key="3">
    <source>
        <dbReference type="EMBL" id="ESO84269.1"/>
    </source>
</evidence>
<dbReference type="Gene3D" id="4.10.400.10">
    <property type="entry name" value="Low-density Lipoprotein Receptor"/>
    <property type="match status" value="1"/>
</dbReference>
<protein>
    <submittedName>
        <fullName evidence="3">Uncharacterized protein</fullName>
    </submittedName>
</protein>
<dbReference type="HOGENOM" id="CLU_1654127_0_0_1"/>
<dbReference type="RefSeq" id="XP_009065387.1">
    <property type="nucleotide sequence ID" value="XM_009067139.1"/>
</dbReference>
<keyword evidence="1 2" id="KW-1015">Disulfide bond</keyword>
<accession>V4B6U4</accession>
<organism evidence="3 4">
    <name type="scientific">Lottia gigantea</name>
    <name type="common">Giant owl limpet</name>
    <dbReference type="NCBI Taxonomy" id="225164"/>
    <lineage>
        <taxon>Eukaryota</taxon>
        <taxon>Metazoa</taxon>
        <taxon>Spiralia</taxon>
        <taxon>Lophotrochozoa</taxon>
        <taxon>Mollusca</taxon>
        <taxon>Gastropoda</taxon>
        <taxon>Patellogastropoda</taxon>
        <taxon>Lottioidea</taxon>
        <taxon>Lottiidae</taxon>
        <taxon>Lottia</taxon>
    </lineage>
</organism>
<dbReference type="SUPFAM" id="SSF57424">
    <property type="entry name" value="LDL receptor-like module"/>
    <property type="match status" value="1"/>
</dbReference>
<feature type="disulfide bond" evidence="2">
    <location>
        <begin position="80"/>
        <end position="92"/>
    </location>
</feature>
<reference evidence="3 4" key="1">
    <citation type="journal article" date="2013" name="Nature">
        <title>Insights into bilaterian evolution from three spiralian genomes.</title>
        <authorList>
            <person name="Simakov O."/>
            <person name="Marletaz F."/>
            <person name="Cho S.J."/>
            <person name="Edsinger-Gonzales E."/>
            <person name="Havlak P."/>
            <person name="Hellsten U."/>
            <person name="Kuo D.H."/>
            <person name="Larsson T."/>
            <person name="Lv J."/>
            <person name="Arendt D."/>
            <person name="Savage R."/>
            <person name="Osoegawa K."/>
            <person name="de Jong P."/>
            <person name="Grimwood J."/>
            <person name="Chapman J.A."/>
            <person name="Shapiro H."/>
            <person name="Aerts A."/>
            <person name="Otillar R.P."/>
            <person name="Terry A.Y."/>
            <person name="Boore J.L."/>
            <person name="Grigoriev I.V."/>
            <person name="Lindberg D.R."/>
            <person name="Seaver E.C."/>
            <person name="Weisblat D.A."/>
            <person name="Putnam N.H."/>
            <person name="Rokhsar D.S."/>
        </authorList>
    </citation>
    <scope>NUCLEOTIDE SEQUENCE [LARGE SCALE GENOMIC DNA]</scope>
</reference>
<feature type="disulfide bond" evidence="2">
    <location>
        <begin position="87"/>
        <end position="105"/>
    </location>
</feature>
<gene>
    <name evidence="3" type="ORF">LOTGIDRAFT_155604</name>
</gene>
<sequence length="160" mass="18346">MSTSDRYIVCNIATTPPTSPRSGGPRVTTHRQDRYMIRQQLQNRFRMATETARQTIGNIQCAIVFVTADEKNLLKSKNECPEGTFPCKQGGCINRTLICNKELDCIDGSDEGNWCDPFLDDYWDRYIRKRPDADREDESAECSKLISIYYNESLSMITLI</sequence>
<dbReference type="EMBL" id="KB203566">
    <property type="protein sequence ID" value="ESO84269.1"/>
    <property type="molecule type" value="Genomic_DNA"/>
</dbReference>
<dbReference type="InterPro" id="IPR002172">
    <property type="entry name" value="LDrepeatLR_classA_rpt"/>
</dbReference>
<proteinExistence type="predicted"/>
<dbReference type="InterPro" id="IPR023415">
    <property type="entry name" value="LDLR_class-A_CS"/>
</dbReference>
<evidence type="ECO:0000256" key="2">
    <source>
        <dbReference type="PROSITE-ProRule" id="PRU00124"/>
    </source>
</evidence>
<dbReference type="SMART" id="SM00192">
    <property type="entry name" value="LDLa"/>
    <property type="match status" value="1"/>
</dbReference>
<dbReference type="Pfam" id="PF00057">
    <property type="entry name" value="Ldl_recept_a"/>
    <property type="match status" value="1"/>
</dbReference>
<dbReference type="KEGG" id="lgi:LOTGIDRAFT_155604"/>
<dbReference type="PROSITE" id="PS01209">
    <property type="entry name" value="LDLRA_1"/>
    <property type="match status" value="1"/>
</dbReference>
<dbReference type="OrthoDB" id="6159994at2759"/>
<evidence type="ECO:0000313" key="4">
    <source>
        <dbReference type="Proteomes" id="UP000030746"/>
    </source>
</evidence>
<dbReference type="CDD" id="cd00112">
    <property type="entry name" value="LDLa"/>
    <property type="match status" value="1"/>
</dbReference>
<dbReference type="CTD" id="20236756"/>